<dbReference type="AlphaFoldDB" id="A0A8T0JSD0"/>
<evidence type="ECO:0000313" key="2">
    <source>
        <dbReference type="Proteomes" id="UP000743370"/>
    </source>
</evidence>
<dbReference type="EMBL" id="JABFOF010000009">
    <property type="protein sequence ID" value="KAG2381128.1"/>
    <property type="molecule type" value="Genomic_DNA"/>
</dbReference>
<evidence type="ECO:0000313" key="1">
    <source>
        <dbReference type="EMBL" id="KAG2381128.1"/>
    </source>
</evidence>
<organism evidence="1 2">
    <name type="scientific">Phaseolus angularis</name>
    <name type="common">Azuki bean</name>
    <name type="synonym">Vigna angularis</name>
    <dbReference type="NCBI Taxonomy" id="3914"/>
    <lineage>
        <taxon>Eukaryota</taxon>
        <taxon>Viridiplantae</taxon>
        <taxon>Streptophyta</taxon>
        <taxon>Embryophyta</taxon>
        <taxon>Tracheophyta</taxon>
        <taxon>Spermatophyta</taxon>
        <taxon>Magnoliopsida</taxon>
        <taxon>eudicotyledons</taxon>
        <taxon>Gunneridae</taxon>
        <taxon>Pentapetalae</taxon>
        <taxon>rosids</taxon>
        <taxon>fabids</taxon>
        <taxon>Fabales</taxon>
        <taxon>Fabaceae</taxon>
        <taxon>Papilionoideae</taxon>
        <taxon>50 kb inversion clade</taxon>
        <taxon>NPAAA clade</taxon>
        <taxon>indigoferoid/millettioid clade</taxon>
        <taxon>Phaseoleae</taxon>
        <taxon>Vigna</taxon>
    </lineage>
</organism>
<proteinExistence type="predicted"/>
<reference evidence="1 2" key="1">
    <citation type="submission" date="2020-05" db="EMBL/GenBank/DDBJ databases">
        <title>Vigna angularis (adzuki bean) Var. LongXiaoDou No. 4 denovo assembly.</title>
        <authorList>
            <person name="Xiang H."/>
        </authorList>
    </citation>
    <scope>NUCLEOTIDE SEQUENCE [LARGE SCALE GENOMIC DNA]</scope>
    <source>
        <tissue evidence="1">Leaf</tissue>
    </source>
</reference>
<accession>A0A8T0JSD0</accession>
<comment type="caution">
    <text evidence="1">The sequence shown here is derived from an EMBL/GenBank/DDBJ whole genome shotgun (WGS) entry which is preliminary data.</text>
</comment>
<name>A0A8T0JSD0_PHAAN</name>
<gene>
    <name evidence="1" type="ORF">HKW66_Vig0205010</name>
</gene>
<protein>
    <submittedName>
        <fullName evidence="1">Uncharacterized protein</fullName>
    </submittedName>
</protein>
<sequence>MIAHGFLLTKAFSSSWCMHHHNGECVQDGFFSCRLHNMLLNIRFWVEVSYSKHSRSSRRPDELHSRLLVGT</sequence>
<dbReference type="Proteomes" id="UP000743370">
    <property type="component" value="Unassembled WGS sequence"/>
</dbReference>